<dbReference type="EMBL" id="MU853803">
    <property type="protein sequence ID" value="KAK3939945.1"/>
    <property type="molecule type" value="Genomic_DNA"/>
</dbReference>
<sequence length="710" mass="80015">MTAFTHGDVKRFITDKLHSLAETLQAGASEEVCGQVVYVFLRLTRFLFDAGYSELAVAAWQAILELAFSRPTTEEYTDAQSAMSSFADFWESEVPRIGEGGAKGWRHFVDEGMSDPPDPKKNTKTTLPETRDQFKAWALMERQAMDSACMPARTLDDDGQDDPFRVVMFSDIKDFLVWFPSSALPVVKNQLLDAYLLFCRLPTASLSSSAWSNDPFITPTGKPIPYQQRLGSEIVTEKKTPDFGQTYGGNVALSQELLFNSGNWFRVLDKWTTMFRADDPQVPILSWVLHTLRFLVYECKVEAMADYYLALDWLNSNSNDPATAKKKTAKALLKQYSSNLRLYNAYALMEFASGNIDMAIKVLSSATSLPSDSGRQQLWNTWTWIHLESNQPQLALVRLCSSVDAGVTTITSAVLLKVRSRFETVRDYSLSSLQLETAVEYAESLALLDYLTSSSSSSSSETATENGAQGCIGAAMERILQVSGEFQSRKDLAKSEHHERLLQVAARLLYFHATHGPYRPAFLRAQFRSFVTLFPQNIMFLELYSWSETTTLRVDEPVRFTLEAISLTEPYDCVAVRRFAIAHEATTRGTVHSTKAAFESAVGSDACEGNVGLWVEYLRFCAHQIQMQMQTTRTQTQKGRDERREKRDDDKVVKMAKDVYYRALAACPWSKQLYLEGFRDSLARECGSAELRGVYHTFAVEKGLRVHVDL</sequence>
<evidence type="ECO:0000256" key="1">
    <source>
        <dbReference type="ARBA" id="ARBA00004123"/>
    </source>
</evidence>
<dbReference type="AlphaFoldDB" id="A0AAN6N6W5"/>
<evidence type="ECO:0000313" key="4">
    <source>
        <dbReference type="EMBL" id="KAK3939945.1"/>
    </source>
</evidence>
<dbReference type="GO" id="GO:0031048">
    <property type="term" value="P:regulatory ncRNA-mediated heterochromatin formation"/>
    <property type="evidence" value="ECO:0007669"/>
    <property type="project" value="TreeGrafter"/>
</dbReference>
<dbReference type="InterPro" id="IPR013633">
    <property type="entry name" value="NRDE-2"/>
</dbReference>
<dbReference type="Pfam" id="PF08424">
    <property type="entry name" value="NRDE-2"/>
    <property type="match status" value="1"/>
</dbReference>
<evidence type="ECO:0000256" key="3">
    <source>
        <dbReference type="ARBA" id="ARBA00023242"/>
    </source>
</evidence>
<accession>A0AAN6N6W5</accession>
<dbReference type="PANTHER" id="PTHR13471:SF0">
    <property type="entry name" value="NUCLEAR EXOSOME REGULATOR NRDE2"/>
    <property type="match status" value="1"/>
</dbReference>
<name>A0AAN6N6W5_9PEZI</name>
<dbReference type="PANTHER" id="PTHR13471">
    <property type="entry name" value="TETRATRICOPEPTIDE-LIKE HELICAL"/>
    <property type="match status" value="1"/>
</dbReference>
<gene>
    <name evidence="4" type="ORF">QBC46DRAFT_386681</name>
</gene>
<protein>
    <submittedName>
        <fullName evidence="4">NRDE-2, necessary for RNA interference-domain-containing protein</fullName>
    </submittedName>
</protein>
<evidence type="ECO:0000256" key="2">
    <source>
        <dbReference type="ARBA" id="ARBA00009265"/>
    </source>
</evidence>
<comment type="caution">
    <text evidence="4">The sequence shown here is derived from an EMBL/GenBank/DDBJ whole genome shotgun (WGS) entry which is preliminary data.</text>
</comment>
<comment type="similarity">
    <text evidence="2">Belongs to the NRDE2 family.</text>
</comment>
<reference evidence="5" key="1">
    <citation type="journal article" date="2023" name="Mol. Phylogenet. Evol.">
        <title>Genome-scale phylogeny and comparative genomics of the fungal order Sordariales.</title>
        <authorList>
            <person name="Hensen N."/>
            <person name="Bonometti L."/>
            <person name="Westerberg I."/>
            <person name="Brannstrom I.O."/>
            <person name="Guillou S."/>
            <person name="Cros-Aarteil S."/>
            <person name="Calhoun S."/>
            <person name="Haridas S."/>
            <person name="Kuo A."/>
            <person name="Mondo S."/>
            <person name="Pangilinan J."/>
            <person name="Riley R."/>
            <person name="LaButti K."/>
            <person name="Andreopoulos B."/>
            <person name="Lipzen A."/>
            <person name="Chen C."/>
            <person name="Yan M."/>
            <person name="Daum C."/>
            <person name="Ng V."/>
            <person name="Clum A."/>
            <person name="Steindorff A."/>
            <person name="Ohm R.A."/>
            <person name="Martin F."/>
            <person name="Silar P."/>
            <person name="Natvig D.O."/>
            <person name="Lalanne C."/>
            <person name="Gautier V."/>
            <person name="Ament-Velasquez S.L."/>
            <person name="Kruys A."/>
            <person name="Hutchinson M.I."/>
            <person name="Powell A.J."/>
            <person name="Barry K."/>
            <person name="Miller A.N."/>
            <person name="Grigoriev I.V."/>
            <person name="Debuchy R."/>
            <person name="Gladieux P."/>
            <person name="Hiltunen Thoren M."/>
            <person name="Johannesson H."/>
        </authorList>
    </citation>
    <scope>NUCLEOTIDE SEQUENCE [LARGE SCALE GENOMIC DNA]</scope>
    <source>
        <strain evidence="5">CBS 340.73</strain>
    </source>
</reference>
<organism evidence="4 5">
    <name type="scientific">Diplogelasinospora grovesii</name>
    <dbReference type="NCBI Taxonomy" id="303347"/>
    <lineage>
        <taxon>Eukaryota</taxon>
        <taxon>Fungi</taxon>
        <taxon>Dikarya</taxon>
        <taxon>Ascomycota</taxon>
        <taxon>Pezizomycotina</taxon>
        <taxon>Sordariomycetes</taxon>
        <taxon>Sordariomycetidae</taxon>
        <taxon>Sordariales</taxon>
        <taxon>Diplogelasinosporaceae</taxon>
        <taxon>Diplogelasinospora</taxon>
    </lineage>
</organism>
<comment type="subcellular location">
    <subcellularLocation>
        <location evidence="1">Nucleus</location>
    </subcellularLocation>
</comment>
<dbReference type="Proteomes" id="UP001303473">
    <property type="component" value="Unassembled WGS sequence"/>
</dbReference>
<evidence type="ECO:0000313" key="5">
    <source>
        <dbReference type="Proteomes" id="UP001303473"/>
    </source>
</evidence>
<proteinExistence type="inferred from homology"/>
<keyword evidence="3" id="KW-0539">Nucleus</keyword>
<dbReference type="GO" id="GO:0071013">
    <property type="term" value="C:catalytic step 2 spliceosome"/>
    <property type="evidence" value="ECO:0007669"/>
    <property type="project" value="TreeGrafter"/>
</dbReference>
<keyword evidence="5" id="KW-1185">Reference proteome</keyword>
<dbReference type="GO" id="GO:1902369">
    <property type="term" value="P:negative regulation of RNA catabolic process"/>
    <property type="evidence" value="ECO:0007669"/>
    <property type="project" value="TreeGrafter"/>
</dbReference>